<keyword evidence="4" id="KW-1185">Reference proteome</keyword>
<reference evidence="3 4" key="1">
    <citation type="submission" date="2023-11" db="EMBL/GenBank/DDBJ databases">
        <title>Analysis of the Genomes of Mucilaginibacter gossypii cycad 4 and M. sabulilitoris SNA2: microbes with the potential for plant growth promotion.</title>
        <authorList>
            <person name="Hirsch A.M."/>
            <person name="Humm E."/>
            <person name="Rubbi M."/>
            <person name="Del Vecchio G."/>
            <person name="Ha S.M."/>
            <person name="Pellegrini M."/>
            <person name="Gunsalus R.P."/>
        </authorList>
    </citation>
    <scope>NUCLEOTIDE SEQUENCE [LARGE SCALE GENOMIC DNA]</scope>
    <source>
        <strain evidence="3 4">SNA2</strain>
    </source>
</reference>
<feature type="chain" id="PRO_5045977300" evidence="1">
    <location>
        <begin position="25"/>
        <end position="200"/>
    </location>
</feature>
<dbReference type="Proteomes" id="UP001324380">
    <property type="component" value="Chromosome"/>
</dbReference>
<organism evidence="3 4">
    <name type="scientific">Mucilaginibacter sabulilitoris</name>
    <dbReference type="NCBI Taxonomy" id="1173583"/>
    <lineage>
        <taxon>Bacteria</taxon>
        <taxon>Pseudomonadati</taxon>
        <taxon>Bacteroidota</taxon>
        <taxon>Sphingobacteriia</taxon>
        <taxon>Sphingobacteriales</taxon>
        <taxon>Sphingobacteriaceae</taxon>
        <taxon>Mucilaginibacter</taxon>
    </lineage>
</organism>
<sequence length="200" mass="21862">MKTKLFTIITMLVLVGGITSSTYASVNNNSNATVLTDVSKINKIEIRGNVELYVSAGNADQVKVYNRYYAESALVQSQNGVLRITSYKPEKLVVWVTANDLRAISAYDNAQVKSFGKLSAIDLEVNLHNNATASLNVDTYNANVNVNDYAKIDLAGTSSVYTLNHAISTKVNNNNFVAETYRDTLNGLAHREVVDEFAGL</sequence>
<proteinExistence type="predicted"/>
<evidence type="ECO:0000259" key="2">
    <source>
        <dbReference type="Pfam" id="PF10988"/>
    </source>
</evidence>
<accession>A0ABZ0TLE7</accession>
<evidence type="ECO:0000313" key="4">
    <source>
        <dbReference type="Proteomes" id="UP001324380"/>
    </source>
</evidence>
<feature type="signal peptide" evidence="1">
    <location>
        <begin position="1"/>
        <end position="24"/>
    </location>
</feature>
<feature type="domain" description="Putative auto-transporter adhesin head GIN" evidence="2">
    <location>
        <begin position="42"/>
        <end position="191"/>
    </location>
</feature>
<protein>
    <submittedName>
        <fullName evidence="3">DUF2807 domain-containing protein</fullName>
    </submittedName>
</protein>
<evidence type="ECO:0000256" key="1">
    <source>
        <dbReference type="SAM" id="SignalP"/>
    </source>
</evidence>
<dbReference type="EMBL" id="CP139558">
    <property type="protein sequence ID" value="WPU92360.1"/>
    <property type="molecule type" value="Genomic_DNA"/>
</dbReference>
<dbReference type="Gene3D" id="2.160.20.120">
    <property type="match status" value="1"/>
</dbReference>
<evidence type="ECO:0000313" key="3">
    <source>
        <dbReference type="EMBL" id="WPU92360.1"/>
    </source>
</evidence>
<keyword evidence="1" id="KW-0732">Signal</keyword>
<dbReference type="InterPro" id="IPR021255">
    <property type="entry name" value="DUF2807"/>
</dbReference>
<gene>
    <name evidence="3" type="ORF">SNE25_23835</name>
</gene>
<dbReference type="RefSeq" id="WP_321561522.1">
    <property type="nucleotide sequence ID" value="NZ_CP139558.1"/>
</dbReference>
<name>A0ABZ0TLE7_9SPHI</name>
<dbReference type="Pfam" id="PF10988">
    <property type="entry name" value="DUF2807"/>
    <property type="match status" value="1"/>
</dbReference>